<dbReference type="AlphaFoldDB" id="A0A0L6UGN8"/>
<dbReference type="Proteomes" id="UP000037035">
    <property type="component" value="Unassembled WGS sequence"/>
</dbReference>
<dbReference type="OrthoDB" id="2273864at2759"/>
<protein>
    <recommendedName>
        <fullName evidence="1">Integrase zinc-binding domain-containing protein</fullName>
    </recommendedName>
</protein>
<dbReference type="Gene3D" id="1.10.340.70">
    <property type="match status" value="1"/>
</dbReference>
<name>A0A0L6UGN8_9BASI</name>
<accession>A0A0L6UGN8</accession>
<feature type="domain" description="Integrase zinc-binding" evidence="1">
    <location>
        <begin position="11"/>
        <end position="41"/>
    </location>
</feature>
<gene>
    <name evidence="2" type="ORF">VP01_6204g2</name>
</gene>
<dbReference type="PANTHER" id="PTHR35046">
    <property type="entry name" value="ZINC KNUCKLE (CCHC-TYPE) FAMILY PROTEIN"/>
    <property type="match status" value="1"/>
</dbReference>
<sequence>MIFCFIRKRYLISRDFSWPGMTRDVKYYVKSCYDCNRNKSSNHWMYGLLQPLPILPLPWNSFYMDFISQLPR</sequence>
<keyword evidence="3" id="KW-1185">Reference proteome</keyword>
<comment type="caution">
    <text evidence="2">The sequence shown here is derived from an EMBL/GenBank/DDBJ whole genome shotgun (WGS) entry which is preliminary data.</text>
</comment>
<proteinExistence type="predicted"/>
<evidence type="ECO:0000259" key="1">
    <source>
        <dbReference type="Pfam" id="PF17921"/>
    </source>
</evidence>
<evidence type="ECO:0000313" key="2">
    <source>
        <dbReference type="EMBL" id="KNZ47711.1"/>
    </source>
</evidence>
<feature type="non-terminal residue" evidence="2">
    <location>
        <position position="72"/>
    </location>
</feature>
<dbReference type="Pfam" id="PF17921">
    <property type="entry name" value="Integrase_H2C2"/>
    <property type="match status" value="1"/>
</dbReference>
<evidence type="ECO:0000313" key="3">
    <source>
        <dbReference type="Proteomes" id="UP000037035"/>
    </source>
</evidence>
<dbReference type="PANTHER" id="PTHR35046:SF9">
    <property type="entry name" value="RNA-DIRECTED DNA POLYMERASE"/>
    <property type="match status" value="1"/>
</dbReference>
<organism evidence="2 3">
    <name type="scientific">Puccinia sorghi</name>
    <dbReference type="NCBI Taxonomy" id="27349"/>
    <lineage>
        <taxon>Eukaryota</taxon>
        <taxon>Fungi</taxon>
        <taxon>Dikarya</taxon>
        <taxon>Basidiomycota</taxon>
        <taxon>Pucciniomycotina</taxon>
        <taxon>Pucciniomycetes</taxon>
        <taxon>Pucciniales</taxon>
        <taxon>Pucciniaceae</taxon>
        <taxon>Puccinia</taxon>
    </lineage>
</organism>
<dbReference type="InterPro" id="IPR041588">
    <property type="entry name" value="Integrase_H2C2"/>
</dbReference>
<reference evidence="2 3" key="1">
    <citation type="submission" date="2015-08" db="EMBL/GenBank/DDBJ databases">
        <title>Next Generation Sequencing and Analysis of the Genome of Puccinia sorghi L Schw, the Causal Agent of Maize Common Rust.</title>
        <authorList>
            <person name="Rochi L."/>
            <person name="Burguener G."/>
            <person name="Darino M."/>
            <person name="Turjanski A."/>
            <person name="Kreff E."/>
            <person name="Dieguez M.J."/>
            <person name="Sacco F."/>
        </authorList>
    </citation>
    <scope>NUCLEOTIDE SEQUENCE [LARGE SCALE GENOMIC DNA]</scope>
    <source>
        <strain evidence="2 3">RO10H11247</strain>
    </source>
</reference>
<dbReference type="EMBL" id="LAVV01011502">
    <property type="protein sequence ID" value="KNZ47711.1"/>
    <property type="molecule type" value="Genomic_DNA"/>
</dbReference>
<dbReference type="VEuPathDB" id="FungiDB:VP01_6204g2"/>